<keyword evidence="1" id="KW-0812">Transmembrane</keyword>
<evidence type="ECO:0000256" key="1">
    <source>
        <dbReference type="SAM" id="Phobius"/>
    </source>
</evidence>
<organism evidence="2 3">
    <name type="scientific">Nostoc cycadae WK-1</name>
    <dbReference type="NCBI Taxonomy" id="1861711"/>
    <lineage>
        <taxon>Bacteria</taxon>
        <taxon>Bacillati</taxon>
        <taxon>Cyanobacteriota</taxon>
        <taxon>Cyanophyceae</taxon>
        <taxon>Nostocales</taxon>
        <taxon>Nostocaceae</taxon>
        <taxon>Nostoc</taxon>
    </lineage>
</organism>
<dbReference type="RefSeq" id="WP_222838797.1">
    <property type="nucleotide sequence ID" value="NZ_DF978432.1"/>
</dbReference>
<name>A0A2H6LKV7_9NOSO</name>
<keyword evidence="1" id="KW-0472">Membrane</keyword>
<keyword evidence="1" id="KW-1133">Transmembrane helix</keyword>
<protein>
    <submittedName>
        <fullName evidence="2">Transketolase</fullName>
    </submittedName>
</protein>
<feature type="transmembrane region" description="Helical" evidence="1">
    <location>
        <begin position="167"/>
        <end position="187"/>
    </location>
</feature>
<reference evidence="3" key="1">
    <citation type="journal article" date="2018" name="Genome Announc.">
        <title>Draft Genome Sequence of the Nitrogen-Fixing and Hormogonia-Inducing Cyanobacterium Nostoc cycadae Strain WK-1, Isolated from the Coralloid Roots of Cycas revoluta.</title>
        <authorList>
            <person name="Kanesaki Y."/>
            <person name="Hirose M."/>
            <person name="Hirose Y."/>
            <person name="Fujisawa T."/>
            <person name="Nakamura Y."/>
            <person name="Watanabe S."/>
            <person name="Matsunaga S."/>
            <person name="Uchida H."/>
            <person name="Murakami A."/>
        </authorList>
    </citation>
    <scope>NUCLEOTIDE SEQUENCE [LARGE SCALE GENOMIC DNA]</scope>
    <source>
        <strain evidence="3">WK-1</strain>
    </source>
</reference>
<accession>A0A2H6LKV7</accession>
<gene>
    <name evidence="2" type="ORF">NCWK1_3541</name>
</gene>
<keyword evidence="3" id="KW-1185">Reference proteome</keyword>
<evidence type="ECO:0000313" key="2">
    <source>
        <dbReference type="EMBL" id="GBE93776.1"/>
    </source>
</evidence>
<dbReference type="Proteomes" id="UP000236527">
    <property type="component" value="Unassembled WGS sequence"/>
</dbReference>
<comment type="caution">
    <text evidence="2">The sequence shown here is derived from an EMBL/GenBank/DDBJ whole genome shotgun (WGS) entry which is preliminary data.</text>
</comment>
<sequence length="194" mass="20918">MGAVFLSLLVTPVLAHNIQLSGDVAGTWHVEPNHSPKAGETARVWVALTRKGGKILPVSEANCQMAVYSQPRKQEDSPVLQPTVQAISVERYQGIPGADVVFPKTGAYQLELACTPKVESNFKSFQMQYEVIVASGVAASTSAPVTSSQKIEQELPSSQSTKSGNQWFTGAMALGVMIAGLGTFWWLKQRTKVK</sequence>
<dbReference type="EMBL" id="BDGE01000060">
    <property type="protein sequence ID" value="GBE93776.1"/>
    <property type="molecule type" value="Genomic_DNA"/>
</dbReference>
<dbReference type="AlphaFoldDB" id="A0A2H6LKV7"/>
<proteinExistence type="predicted"/>
<evidence type="ECO:0000313" key="3">
    <source>
        <dbReference type="Proteomes" id="UP000236527"/>
    </source>
</evidence>